<dbReference type="InterPro" id="IPR003838">
    <property type="entry name" value="ABC3_permease_C"/>
</dbReference>
<keyword evidence="5 14" id="KW-0812">Transmembrane</keyword>
<feature type="domain" description="ABC transporter" evidence="15">
    <location>
        <begin position="6"/>
        <end position="244"/>
    </location>
</feature>
<dbReference type="InterPro" id="IPR025857">
    <property type="entry name" value="MacB_PCD"/>
</dbReference>
<dbReference type="InterPro" id="IPR017911">
    <property type="entry name" value="MacB-like_ATP-bd"/>
</dbReference>
<feature type="transmembrane region" description="Helical" evidence="14">
    <location>
        <begin position="578"/>
        <end position="607"/>
    </location>
</feature>
<comment type="similarity">
    <text evidence="12">Belongs to the ABC transporter superfamily. Macrolide exporter (TC 3.A.1.122) family.</text>
</comment>
<reference evidence="17" key="1">
    <citation type="submission" date="2015-08" db="EMBL/GenBank/DDBJ databases">
        <authorList>
            <person name="Varghese N."/>
        </authorList>
    </citation>
    <scope>NUCLEOTIDE SEQUENCE [LARGE SCALE GENOMIC DNA]</scope>
    <source>
        <strain evidence="17">DSM 23407</strain>
    </source>
</reference>
<dbReference type="GO" id="GO:0022857">
    <property type="term" value="F:transmembrane transporter activity"/>
    <property type="evidence" value="ECO:0007669"/>
    <property type="project" value="UniProtKB-ARBA"/>
</dbReference>
<evidence type="ECO:0000256" key="2">
    <source>
        <dbReference type="ARBA" id="ARBA00022448"/>
    </source>
</evidence>
<dbReference type="PANTHER" id="PTHR30572">
    <property type="entry name" value="MEMBRANE COMPONENT OF TRANSPORTER-RELATED"/>
    <property type="match status" value="1"/>
</dbReference>
<keyword evidence="17" id="KW-1185">Reference proteome</keyword>
<protein>
    <recommendedName>
        <fullName evidence="13">Pyoverdine export ATP-binding/permease protein PvdT</fullName>
    </recommendedName>
</protein>
<dbReference type="PROSITE" id="PS00211">
    <property type="entry name" value="ABC_TRANSPORTER_1"/>
    <property type="match status" value="1"/>
</dbReference>
<evidence type="ECO:0000256" key="11">
    <source>
        <dbReference type="ARBA" id="ARBA00023251"/>
    </source>
</evidence>
<evidence type="ECO:0000259" key="15">
    <source>
        <dbReference type="PROSITE" id="PS50893"/>
    </source>
</evidence>
<feature type="transmembrane region" description="Helical" evidence="14">
    <location>
        <begin position="278"/>
        <end position="299"/>
    </location>
</feature>
<keyword evidence="3" id="KW-1003">Cell membrane</keyword>
<dbReference type="InterPro" id="IPR017871">
    <property type="entry name" value="ABC_transporter-like_CS"/>
</dbReference>
<evidence type="ECO:0000256" key="8">
    <source>
        <dbReference type="ARBA" id="ARBA00022967"/>
    </source>
</evidence>
<keyword evidence="11" id="KW-0046">Antibiotic resistance</keyword>
<dbReference type="AlphaFoldDB" id="A0A0K6HQF0"/>
<feature type="transmembrane region" description="Helical" evidence="14">
    <location>
        <begin position="527"/>
        <end position="554"/>
    </location>
</feature>
<comment type="subcellular location">
    <subcellularLocation>
        <location evidence="1">Cell inner membrane</location>
        <topology evidence="1">Multi-pass membrane protein</topology>
    </subcellularLocation>
</comment>
<proteinExistence type="inferred from homology"/>
<dbReference type="GO" id="GO:0016887">
    <property type="term" value="F:ATP hydrolysis activity"/>
    <property type="evidence" value="ECO:0007669"/>
    <property type="project" value="InterPro"/>
</dbReference>
<keyword evidence="4" id="KW-0997">Cell inner membrane</keyword>
<dbReference type="Gene3D" id="3.40.50.300">
    <property type="entry name" value="P-loop containing nucleotide triphosphate hydrolases"/>
    <property type="match status" value="1"/>
</dbReference>
<dbReference type="InterPro" id="IPR027417">
    <property type="entry name" value="P-loop_NTPase"/>
</dbReference>
<dbReference type="GO" id="GO:0098796">
    <property type="term" value="C:membrane protein complex"/>
    <property type="evidence" value="ECO:0007669"/>
    <property type="project" value="UniProtKB-ARBA"/>
</dbReference>
<name>A0A0K6HQF0_9HYPH</name>
<keyword evidence="8" id="KW-1278">Translocase</keyword>
<evidence type="ECO:0000313" key="16">
    <source>
        <dbReference type="EMBL" id="CUA93079.1"/>
    </source>
</evidence>
<dbReference type="Pfam" id="PF12704">
    <property type="entry name" value="MacB_PCD"/>
    <property type="match status" value="1"/>
</dbReference>
<dbReference type="CDD" id="cd03255">
    <property type="entry name" value="ABC_MJ0796_LolCDE_FtsE"/>
    <property type="match status" value="1"/>
</dbReference>
<dbReference type="InterPro" id="IPR050250">
    <property type="entry name" value="Macrolide_Exporter_MacB"/>
</dbReference>
<dbReference type="SUPFAM" id="SSF52540">
    <property type="entry name" value="P-loop containing nucleoside triphosphate hydrolases"/>
    <property type="match status" value="1"/>
</dbReference>
<accession>A0A0K6HQF0</accession>
<dbReference type="OrthoDB" id="9802264at2"/>
<keyword evidence="2" id="KW-0813">Transport</keyword>
<dbReference type="PROSITE" id="PS50893">
    <property type="entry name" value="ABC_TRANSPORTER_2"/>
    <property type="match status" value="1"/>
</dbReference>
<dbReference type="InterPro" id="IPR003439">
    <property type="entry name" value="ABC_transporter-like_ATP-bd"/>
</dbReference>
<dbReference type="Pfam" id="PF00005">
    <property type="entry name" value="ABC_tran"/>
    <property type="match status" value="1"/>
</dbReference>
<feature type="transmembrane region" description="Helical" evidence="14">
    <location>
        <begin position="613"/>
        <end position="637"/>
    </location>
</feature>
<evidence type="ECO:0000256" key="14">
    <source>
        <dbReference type="SAM" id="Phobius"/>
    </source>
</evidence>
<evidence type="ECO:0000256" key="5">
    <source>
        <dbReference type="ARBA" id="ARBA00022692"/>
    </source>
</evidence>
<dbReference type="SMART" id="SM00382">
    <property type="entry name" value="AAA"/>
    <property type="match status" value="1"/>
</dbReference>
<evidence type="ECO:0000256" key="6">
    <source>
        <dbReference type="ARBA" id="ARBA00022741"/>
    </source>
</evidence>
<sequence length="654" mass="69551">MAEPLISLKGLIRTFPAGDGEVAVLKGINLEIAQGEFVSIIGQSGSGKSTLMNILGCLDTPSSGSYRIDGRETADLQPDDLAALRRERFGFIFQRYNLLAELTALGNVEVPAVYAGLAPADRRRRAAGILERLGLGDRMEHRPPQLSGGQQQRVSIARALMNGGDIILADEPTGALDSRSGQDVLDILRELNREGKTVIIVTHDANVAALAGRTIEIRDGEIVADYRQDKQAGAAAVSAAPQEAPHRSVRGLTAWADRFREAFQMALLSMKAHKLRTFLTMLGIIIGIASVVSVVALGAGTREKVLANIASLGTSTLEIFPGKDFGDARSGKVTTLVISDAKELARQPYLRAVTPTVSTSVTLRYGSKEASALVNGVSSAYFDAKGTKIATGQFFDARSEHSLDAVAVIDENTRKTLFANEPDGAVGKVLLINNVPARIVGVAQPQQGGFGSSQNLSVFLPYTTVQARLTGSSTLRSITVRVEDDVDMKLAEQMVTAFLTQRHGTKDFFILNTDDIRQSITSTTATMTLLIAAIAVISLIVGGIGVMNIMLVTVSERVSEIGVRMAVGARRSDILQQFLIEAVTVCIIGGLAGIATALSFGALFPLFTSDFSLIFSNASIAYAFGISTLTGIVFGFLPARNASRLDPVAALSRL</sequence>
<evidence type="ECO:0000256" key="9">
    <source>
        <dbReference type="ARBA" id="ARBA00022989"/>
    </source>
</evidence>
<dbReference type="GO" id="GO:0046677">
    <property type="term" value="P:response to antibiotic"/>
    <property type="evidence" value="ECO:0007669"/>
    <property type="project" value="UniProtKB-KW"/>
</dbReference>
<keyword evidence="7" id="KW-0067">ATP-binding</keyword>
<dbReference type="Pfam" id="PF02687">
    <property type="entry name" value="FtsX"/>
    <property type="match status" value="1"/>
</dbReference>
<keyword evidence="10 14" id="KW-0472">Membrane</keyword>
<evidence type="ECO:0000256" key="7">
    <source>
        <dbReference type="ARBA" id="ARBA00022840"/>
    </source>
</evidence>
<keyword evidence="9 14" id="KW-1133">Transmembrane helix</keyword>
<evidence type="ECO:0000256" key="4">
    <source>
        <dbReference type="ARBA" id="ARBA00022519"/>
    </source>
</evidence>
<keyword evidence="16" id="KW-0449">Lipoprotein</keyword>
<dbReference type="FunFam" id="3.40.50.300:FF:000032">
    <property type="entry name" value="Export ABC transporter ATP-binding protein"/>
    <property type="match status" value="1"/>
</dbReference>
<organism evidence="16 17">
    <name type="scientific">Pannonibacter indicus</name>
    <dbReference type="NCBI Taxonomy" id="466044"/>
    <lineage>
        <taxon>Bacteria</taxon>
        <taxon>Pseudomonadati</taxon>
        <taxon>Pseudomonadota</taxon>
        <taxon>Alphaproteobacteria</taxon>
        <taxon>Hyphomicrobiales</taxon>
        <taxon>Stappiaceae</taxon>
        <taxon>Pannonibacter</taxon>
    </lineage>
</organism>
<evidence type="ECO:0000256" key="12">
    <source>
        <dbReference type="ARBA" id="ARBA00038388"/>
    </source>
</evidence>
<evidence type="ECO:0000256" key="1">
    <source>
        <dbReference type="ARBA" id="ARBA00004429"/>
    </source>
</evidence>
<dbReference type="RefSeq" id="WP_055454529.1">
    <property type="nucleotide sequence ID" value="NZ_CYHE01000002.1"/>
</dbReference>
<keyword evidence="6" id="KW-0547">Nucleotide-binding</keyword>
<evidence type="ECO:0000313" key="17">
    <source>
        <dbReference type="Proteomes" id="UP000183900"/>
    </source>
</evidence>
<dbReference type="InterPro" id="IPR003593">
    <property type="entry name" value="AAA+_ATPase"/>
</dbReference>
<dbReference type="Proteomes" id="UP000183900">
    <property type="component" value="Unassembled WGS sequence"/>
</dbReference>
<dbReference type="GO" id="GO:0005886">
    <property type="term" value="C:plasma membrane"/>
    <property type="evidence" value="ECO:0007669"/>
    <property type="project" value="UniProtKB-SubCell"/>
</dbReference>
<evidence type="ECO:0000256" key="3">
    <source>
        <dbReference type="ARBA" id="ARBA00022475"/>
    </source>
</evidence>
<dbReference type="PANTHER" id="PTHR30572:SF14">
    <property type="entry name" value="MACROLIDE EXPORT ATP-BINDING_PERMEASE PROTEIN MACB"/>
    <property type="match status" value="1"/>
</dbReference>
<dbReference type="EMBL" id="CYHE01000002">
    <property type="protein sequence ID" value="CUA93079.1"/>
    <property type="molecule type" value="Genomic_DNA"/>
</dbReference>
<evidence type="ECO:0000256" key="13">
    <source>
        <dbReference type="ARBA" id="ARBA00041199"/>
    </source>
</evidence>
<gene>
    <name evidence="16" type="ORF">Ga0061067_102247</name>
</gene>
<dbReference type="GO" id="GO:0005524">
    <property type="term" value="F:ATP binding"/>
    <property type="evidence" value="ECO:0007669"/>
    <property type="project" value="UniProtKB-KW"/>
</dbReference>
<evidence type="ECO:0000256" key="10">
    <source>
        <dbReference type="ARBA" id="ARBA00023136"/>
    </source>
</evidence>